<accession>A0A0P1I909</accession>
<evidence type="ECO:0000313" key="3">
    <source>
        <dbReference type="Proteomes" id="UP000051260"/>
    </source>
</evidence>
<keyword evidence="1" id="KW-0732">Signal</keyword>
<dbReference type="AlphaFoldDB" id="A0A0P1I909"/>
<feature type="signal peptide" evidence="1">
    <location>
        <begin position="1"/>
        <end position="23"/>
    </location>
</feature>
<evidence type="ECO:0000313" key="2">
    <source>
        <dbReference type="EMBL" id="CUJ98622.1"/>
    </source>
</evidence>
<dbReference type="EMBL" id="CYUD01000005">
    <property type="protein sequence ID" value="CUJ98622.1"/>
    <property type="molecule type" value="Genomic_DNA"/>
</dbReference>
<protein>
    <submittedName>
        <fullName evidence="2">Uncharacterized protein</fullName>
    </submittedName>
</protein>
<reference evidence="3" key="1">
    <citation type="submission" date="2015-09" db="EMBL/GenBank/DDBJ databases">
        <authorList>
            <person name="Rodrigo-Torres L."/>
            <person name="Arahal D.R."/>
        </authorList>
    </citation>
    <scope>NUCLEOTIDE SEQUENCE [LARGE SCALE GENOMIC DNA]</scope>
    <source>
        <strain evidence="3">CECT 5091</strain>
    </source>
</reference>
<feature type="chain" id="PRO_5006064997" evidence="1">
    <location>
        <begin position="24"/>
        <end position="81"/>
    </location>
</feature>
<proteinExistence type="predicted"/>
<dbReference type="Proteomes" id="UP000051260">
    <property type="component" value="Unassembled WGS sequence"/>
</dbReference>
<organism evidence="2 3">
    <name type="scientific">Ruegeria denitrificans</name>
    <dbReference type="NCBI Taxonomy" id="1715692"/>
    <lineage>
        <taxon>Bacteria</taxon>
        <taxon>Pseudomonadati</taxon>
        <taxon>Pseudomonadota</taxon>
        <taxon>Alphaproteobacteria</taxon>
        <taxon>Rhodobacterales</taxon>
        <taxon>Roseobacteraceae</taxon>
        <taxon>Ruegeria</taxon>
    </lineage>
</organism>
<name>A0A0P1I909_9RHOB</name>
<evidence type="ECO:0000256" key="1">
    <source>
        <dbReference type="SAM" id="SignalP"/>
    </source>
</evidence>
<sequence>MKKTLITSIAAFAVVLSAGMSLADSRDDHSCEFGNRNTPSTSSPAAASTEFTPKVNTELQQTIFCYDCTGDNPFGCDPSRK</sequence>
<gene>
    <name evidence="2" type="ORF">RUE5091_01945</name>
</gene>
<keyword evidence="3" id="KW-1185">Reference proteome</keyword>